<comment type="similarity">
    <text evidence="1">Belongs to the peptidase C1 family.</text>
</comment>
<dbReference type="PANTHER" id="PTHR12411">
    <property type="entry name" value="CYSTEINE PROTEASE FAMILY C1-RELATED"/>
    <property type="match status" value="1"/>
</dbReference>
<dbReference type="SMART" id="SM00645">
    <property type="entry name" value="Pept_C1"/>
    <property type="match status" value="1"/>
</dbReference>
<accession>A0A0R3RH96</accession>
<keyword evidence="5" id="KW-1015">Disulfide bond</keyword>
<dbReference type="FunFam" id="3.90.70.10:FF:000332">
    <property type="entry name" value="Cathepsin L1"/>
    <property type="match status" value="1"/>
</dbReference>
<dbReference type="SUPFAM" id="SSF54001">
    <property type="entry name" value="Cysteine proteinases"/>
    <property type="match status" value="1"/>
</dbReference>
<dbReference type="STRING" id="1147741.A0A0R3RH96"/>
<dbReference type="PROSITE" id="PS00139">
    <property type="entry name" value="THIOL_PROTEASE_CYS"/>
    <property type="match status" value="1"/>
</dbReference>
<protein>
    <submittedName>
        <fullName evidence="8">Pept_C1 domain-containing protein</fullName>
    </submittedName>
</protein>
<evidence type="ECO:0000256" key="1">
    <source>
        <dbReference type="ARBA" id="ARBA00008455"/>
    </source>
</evidence>
<evidence type="ECO:0000259" key="6">
    <source>
        <dbReference type="SMART" id="SM00645"/>
    </source>
</evidence>
<reference evidence="8" key="1">
    <citation type="submission" date="2017-02" db="UniProtKB">
        <authorList>
            <consortium name="WormBaseParasite"/>
        </authorList>
    </citation>
    <scope>IDENTIFICATION</scope>
</reference>
<evidence type="ECO:0000256" key="2">
    <source>
        <dbReference type="ARBA" id="ARBA00022670"/>
    </source>
</evidence>
<dbReference type="InterPro" id="IPR013128">
    <property type="entry name" value="Peptidase_C1A"/>
</dbReference>
<dbReference type="GO" id="GO:0008234">
    <property type="term" value="F:cysteine-type peptidase activity"/>
    <property type="evidence" value="ECO:0007669"/>
    <property type="project" value="UniProtKB-KW"/>
</dbReference>
<keyword evidence="7" id="KW-1185">Reference proteome</keyword>
<dbReference type="Gene3D" id="3.90.70.10">
    <property type="entry name" value="Cysteine proteinases"/>
    <property type="match status" value="1"/>
</dbReference>
<name>A0A0R3RH96_9BILA</name>
<keyword evidence="2" id="KW-0645">Protease</keyword>
<evidence type="ECO:0000256" key="3">
    <source>
        <dbReference type="ARBA" id="ARBA00022801"/>
    </source>
</evidence>
<evidence type="ECO:0000256" key="4">
    <source>
        <dbReference type="ARBA" id="ARBA00022807"/>
    </source>
</evidence>
<dbReference type="PRINTS" id="PR00705">
    <property type="entry name" value="PAPAIN"/>
</dbReference>
<sequence>MMNGLRVPNETGIRRTRQVSNRYYQYNKKEKLPRSVDWRKKGFVTPVRNQGQCGSCYAFGALAALEAYHKKKTGKLADLSPQNIIDCTWNIGNRGCSGGFLTPVFSYAKSHGILGERMYPYVSVARYQCRWRRKDVVATDNGFYEIERGDESALKHAVAKHGPVAVGISGHLRGFRFYRSGIYSDRRCGAPSHAVLVVGYGTDKTRGDYWIVKNSWGTEWGMKGYGLMARNKGNMCQIATMASFPK</sequence>
<dbReference type="InterPro" id="IPR025661">
    <property type="entry name" value="Pept_asp_AS"/>
</dbReference>
<dbReference type="InterPro" id="IPR039417">
    <property type="entry name" value="Peptidase_C1A_papain-like"/>
</dbReference>
<dbReference type="WBParaSite" id="EEL_0000080901-mRNA-1">
    <property type="protein sequence ID" value="EEL_0000080901-mRNA-1"/>
    <property type="gene ID" value="EEL_0000080901"/>
</dbReference>
<keyword evidence="3" id="KW-0378">Hydrolase</keyword>
<dbReference type="Pfam" id="PF00112">
    <property type="entry name" value="Peptidase_C1"/>
    <property type="match status" value="1"/>
</dbReference>
<keyword evidence="4" id="KW-0788">Thiol protease</keyword>
<dbReference type="InterPro" id="IPR000668">
    <property type="entry name" value="Peptidase_C1A_C"/>
</dbReference>
<evidence type="ECO:0000313" key="7">
    <source>
        <dbReference type="Proteomes" id="UP000050640"/>
    </source>
</evidence>
<dbReference type="CDD" id="cd02248">
    <property type="entry name" value="Peptidase_C1A"/>
    <property type="match status" value="1"/>
</dbReference>
<evidence type="ECO:0000313" key="8">
    <source>
        <dbReference type="WBParaSite" id="EEL_0000080901-mRNA-1"/>
    </source>
</evidence>
<dbReference type="InterPro" id="IPR000169">
    <property type="entry name" value="Pept_cys_AS"/>
</dbReference>
<organism evidence="7 8">
    <name type="scientific">Elaeophora elaphi</name>
    <dbReference type="NCBI Taxonomy" id="1147741"/>
    <lineage>
        <taxon>Eukaryota</taxon>
        <taxon>Metazoa</taxon>
        <taxon>Ecdysozoa</taxon>
        <taxon>Nematoda</taxon>
        <taxon>Chromadorea</taxon>
        <taxon>Rhabditida</taxon>
        <taxon>Spirurina</taxon>
        <taxon>Spiruromorpha</taxon>
        <taxon>Filarioidea</taxon>
        <taxon>Onchocercidae</taxon>
        <taxon>Elaeophora</taxon>
    </lineage>
</organism>
<dbReference type="GO" id="GO:0006508">
    <property type="term" value="P:proteolysis"/>
    <property type="evidence" value="ECO:0007669"/>
    <property type="project" value="UniProtKB-KW"/>
</dbReference>
<proteinExistence type="inferred from homology"/>
<evidence type="ECO:0000256" key="5">
    <source>
        <dbReference type="ARBA" id="ARBA00023157"/>
    </source>
</evidence>
<dbReference type="InterPro" id="IPR038765">
    <property type="entry name" value="Papain-like_cys_pep_sf"/>
</dbReference>
<dbReference type="PROSITE" id="PS00640">
    <property type="entry name" value="THIOL_PROTEASE_ASN"/>
    <property type="match status" value="1"/>
</dbReference>
<dbReference type="Proteomes" id="UP000050640">
    <property type="component" value="Unplaced"/>
</dbReference>
<feature type="domain" description="Peptidase C1A papain C-terminal" evidence="6">
    <location>
        <begin position="32"/>
        <end position="246"/>
    </location>
</feature>
<dbReference type="AlphaFoldDB" id="A0A0R3RH96"/>